<accession>A0A395IDI2</accession>
<sequence>MSRQLPDLPRSEISAAGEYANLREHGEEESMWQKQMKQRLTNSHTIRFGNMSRMIYRIQAHPGLLRRAPQLRPSLLEQDIQHTVFAKGKGVNRHNGGPSSERIEKRGEVTPIARTTGINYATTRRPKPPTESSRKPIVYNRPHDFNPTTPSGSPRLRVPLRASLFQRGRSSSANRPRPQPPPPPGDPSDSHHSSPSAGVSPRRPPGPPAGEAPAQKPDNDPRPKRGDIGRDLSNLARLYTDKEKYSSEGDNFEYKFQIFIIEYEGDHDDGTNMDTDEEVEIYFKHDTSSNNGSTDGKEVAMNLFNRSYMYAILGPKVDHEKIAFSTTYANSFYSRYSKKEFQGIVIDTGASKWSTVGYGKYQAYKENVDNIEMDTTRAGVAKVAFGIGKTESIGSIRITLPLGNVEFHVVTAETPFLLSLQDMDRLGVYYNNIKNSLISRTEKYPVLEDSSIQS</sequence>
<feature type="compositionally biased region" description="Basic and acidic residues" evidence="1">
    <location>
        <begin position="217"/>
        <end position="230"/>
    </location>
</feature>
<dbReference type="AlphaFoldDB" id="A0A395IDI2"/>
<feature type="region of interest" description="Disordered" evidence="1">
    <location>
        <begin position="88"/>
        <end position="233"/>
    </location>
</feature>
<evidence type="ECO:0000313" key="2">
    <source>
        <dbReference type="EMBL" id="RAL58014.1"/>
    </source>
</evidence>
<organism evidence="2 3">
    <name type="scientific">Monilinia fructigena</name>
    <dbReference type="NCBI Taxonomy" id="38457"/>
    <lineage>
        <taxon>Eukaryota</taxon>
        <taxon>Fungi</taxon>
        <taxon>Dikarya</taxon>
        <taxon>Ascomycota</taxon>
        <taxon>Pezizomycotina</taxon>
        <taxon>Leotiomycetes</taxon>
        <taxon>Helotiales</taxon>
        <taxon>Sclerotiniaceae</taxon>
        <taxon>Monilinia</taxon>
    </lineage>
</organism>
<feature type="compositionally biased region" description="Pro residues" evidence="1">
    <location>
        <begin position="177"/>
        <end position="186"/>
    </location>
</feature>
<dbReference type="EMBL" id="QKRW01000121">
    <property type="protein sequence ID" value="RAL58014.1"/>
    <property type="molecule type" value="Genomic_DNA"/>
</dbReference>
<protein>
    <submittedName>
        <fullName evidence="2">Uncharacterized protein</fullName>
    </submittedName>
</protein>
<dbReference type="Proteomes" id="UP000249056">
    <property type="component" value="Unassembled WGS sequence"/>
</dbReference>
<gene>
    <name evidence="2" type="ORF">DID88_006780</name>
</gene>
<comment type="caution">
    <text evidence="2">The sequence shown here is derived from an EMBL/GenBank/DDBJ whole genome shotgun (WGS) entry which is preliminary data.</text>
</comment>
<keyword evidence="3" id="KW-1185">Reference proteome</keyword>
<proteinExistence type="predicted"/>
<evidence type="ECO:0000256" key="1">
    <source>
        <dbReference type="SAM" id="MobiDB-lite"/>
    </source>
</evidence>
<name>A0A395IDI2_9HELO</name>
<dbReference type="OrthoDB" id="3556418at2759"/>
<evidence type="ECO:0000313" key="3">
    <source>
        <dbReference type="Proteomes" id="UP000249056"/>
    </source>
</evidence>
<reference evidence="2 3" key="1">
    <citation type="submission" date="2018-06" db="EMBL/GenBank/DDBJ databases">
        <title>Genome Sequence of the Brown Rot Fungal Pathogen Monilinia fructigena.</title>
        <authorList>
            <person name="Landi L."/>
            <person name="De Miccolis Angelini R.M."/>
            <person name="Pollastro S."/>
            <person name="Abate D."/>
            <person name="Faretra F."/>
            <person name="Romanazzi G."/>
        </authorList>
    </citation>
    <scope>NUCLEOTIDE SEQUENCE [LARGE SCALE GENOMIC DNA]</scope>
    <source>
        <strain evidence="2 3">Mfrg269</strain>
    </source>
</reference>